<name>A0ABQ3ECG0_9GAMM</name>
<accession>A0ABQ3ECG0</accession>
<proteinExistence type="predicted"/>
<organism evidence="1 2">
    <name type="scientific">Salinicola rhizosphaerae</name>
    <dbReference type="NCBI Taxonomy" id="1443141"/>
    <lineage>
        <taxon>Bacteria</taxon>
        <taxon>Pseudomonadati</taxon>
        <taxon>Pseudomonadota</taxon>
        <taxon>Gammaproteobacteria</taxon>
        <taxon>Oceanospirillales</taxon>
        <taxon>Halomonadaceae</taxon>
        <taxon>Salinicola</taxon>
    </lineage>
</organism>
<dbReference type="Pfam" id="PF07867">
    <property type="entry name" value="DUF1654"/>
    <property type="match status" value="1"/>
</dbReference>
<comment type="caution">
    <text evidence="1">The sequence shown here is derived from an EMBL/GenBank/DDBJ whole genome shotgun (WGS) entry which is preliminary data.</text>
</comment>
<keyword evidence="2" id="KW-1185">Reference proteome</keyword>
<sequence>MSATMKSAVSYQSLARRIQQQVARARDREQYAVTIYRFDEDDPGAWERILDEFSELDYVSVSRVGPAEALVSWNPTEAEAAS</sequence>
<evidence type="ECO:0000313" key="2">
    <source>
        <dbReference type="Proteomes" id="UP000646745"/>
    </source>
</evidence>
<protein>
    <recommendedName>
        <fullName evidence="3">DUF1654 domain-containing protein</fullName>
    </recommendedName>
</protein>
<gene>
    <name evidence="1" type="ORF">GCM10009038_31380</name>
</gene>
<evidence type="ECO:0000313" key="1">
    <source>
        <dbReference type="EMBL" id="GHB30334.1"/>
    </source>
</evidence>
<dbReference type="RefSeq" id="WP_189445669.1">
    <property type="nucleotide sequence ID" value="NZ_BMZI01000007.1"/>
</dbReference>
<evidence type="ECO:0008006" key="3">
    <source>
        <dbReference type="Google" id="ProtNLM"/>
    </source>
</evidence>
<dbReference type="InterPro" id="IPR012449">
    <property type="entry name" value="Phage_F116_Orf28"/>
</dbReference>
<reference evidence="2" key="1">
    <citation type="journal article" date="2019" name="Int. J. Syst. Evol. Microbiol.">
        <title>The Global Catalogue of Microorganisms (GCM) 10K type strain sequencing project: providing services to taxonomists for standard genome sequencing and annotation.</title>
        <authorList>
            <consortium name="The Broad Institute Genomics Platform"/>
            <consortium name="The Broad Institute Genome Sequencing Center for Infectious Disease"/>
            <person name="Wu L."/>
            <person name="Ma J."/>
        </authorList>
    </citation>
    <scope>NUCLEOTIDE SEQUENCE [LARGE SCALE GENOMIC DNA]</scope>
    <source>
        <strain evidence="2">KCTC 32998</strain>
    </source>
</reference>
<dbReference type="Proteomes" id="UP000646745">
    <property type="component" value="Unassembled WGS sequence"/>
</dbReference>
<dbReference type="EMBL" id="BMZI01000007">
    <property type="protein sequence ID" value="GHB30334.1"/>
    <property type="molecule type" value="Genomic_DNA"/>
</dbReference>